<dbReference type="Proteomes" id="UP000011087">
    <property type="component" value="Unassembled WGS sequence"/>
</dbReference>
<dbReference type="GeneID" id="17312186"/>
<dbReference type="AlphaFoldDB" id="L1K3T5"/>
<gene>
    <name evidence="1" type="ORF">GUITHDRAFT_99253</name>
</gene>
<reference evidence="3" key="2">
    <citation type="submission" date="2012-11" db="EMBL/GenBank/DDBJ databases">
        <authorList>
            <person name="Kuo A."/>
            <person name="Curtis B.A."/>
            <person name="Tanifuji G."/>
            <person name="Burki F."/>
            <person name="Gruber A."/>
            <person name="Irimia M."/>
            <person name="Maruyama S."/>
            <person name="Arias M.C."/>
            <person name="Ball S.G."/>
            <person name="Gile G.H."/>
            <person name="Hirakawa Y."/>
            <person name="Hopkins J.F."/>
            <person name="Rensing S.A."/>
            <person name="Schmutz J."/>
            <person name="Symeonidi A."/>
            <person name="Elias M."/>
            <person name="Eveleigh R.J."/>
            <person name="Herman E.K."/>
            <person name="Klute M.J."/>
            <person name="Nakayama T."/>
            <person name="Obornik M."/>
            <person name="Reyes-Prieto A."/>
            <person name="Armbrust E.V."/>
            <person name="Aves S.J."/>
            <person name="Beiko R.G."/>
            <person name="Coutinho P."/>
            <person name="Dacks J.B."/>
            <person name="Durnford D.G."/>
            <person name="Fast N.M."/>
            <person name="Green B.R."/>
            <person name="Grisdale C."/>
            <person name="Hempe F."/>
            <person name="Henrissat B."/>
            <person name="Hoppner M.P."/>
            <person name="Ishida K.-I."/>
            <person name="Kim E."/>
            <person name="Koreny L."/>
            <person name="Kroth P.G."/>
            <person name="Liu Y."/>
            <person name="Malik S.-B."/>
            <person name="Maier U.G."/>
            <person name="McRose D."/>
            <person name="Mock T."/>
            <person name="Neilson J.A."/>
            <person name="Onodera N.T."/>
            <person name="Poole A.M."/>
            <person name="Pritham E.J."/>
            <person name="Richards T.A."/>
            <person name="Rocap G."/>
            <person name="Roy S.W."/>
            <person name="Sarai C."/>
            <person name="Schaack S."/>
            <person name="Shirato S."/>
            <person name="Slamovits C.H."/>
            <person name="Spencer D.F."/>
            <person name="Suzuki S."/>
            <person name="Worden A.Z."/>
            <person name="Zauner S."/>
            <person name="Barry K."/>
            <person name="Bell C."/>
            <person name="Bharti A.K."/>
            <person name="Crow J.A."/>
            <person name="Grimwood J."/>
            <person name="Kramer R."/>
            <person name="Lindquist E."/>
            <person name="Lucas S."/>
            <person name="Salamov A."/>
            <person name="McFadden G.I."/>
            <person name="Lane C.E."/>
            <person name="Keeling P.J."/>
            <person name="Gray M.W."/>
            <person name="Grigoriev I.V."/>
            <person name="Archibald J.M."/>
        </authorList>
    </citation>
    <scope>NUCLEOTIDE SEQUENCE</scope>
    <source>
        <strain evidence="3">CCMP2712</strain>
    </source>
</reference>
<accession>L1K3T5</accession>
<name>L1K3T5_GUITC</name>
<reference evidence="2" key="3">
    <citation type="submission" date="2016-03" db="UniProtKB">
        <authorList>
            <consortium name="EnsemblProtists"/>
        </authorList>
    </citation>
    <scope>IDENTIFICATION</scope>
</reference>
<evidence type="ECO:0000313" key="3">
    <source>
        <dbReference type="Proteomes" id="UP000011087"/>
    </source>
</evidence>
<dbReference type="EnsemblProtists" id="EKX55476">
    <property type="protein sequence ID" value="EKX55476"/>
    <property type="gene ID" value="GUITHDRAFT_99253"/>
</dbReference>
<dbReference type="EMBL" id="JH992965">
    <property type="protein sequence ID" value="EKX55476.1"/>
    <property type="molecule type" value="Genomic_DNA"/>
</dbReference>
<organism evidence="1">
    <name type="scientific">Guillardia theta (strain CCMP2712)</name>
    <name type="common">Cryptophyte</name>
    <dbReference type="NCBI Taxonomy" id="905079"/>
    <lineage>
        <taxon>Eukaryota</taxon>
        <taxon>Cryptophyceae</taxon>
        <taxon>Pyrenomonadales</taxon>
        <taxon>Geminigeraceae</taxon>
        <taxon>Guillardia</taxon>
    </lineage>
</organism>
<dbReference type="PaxDb" id="55529-EKX55476"/>
<reference evidence="1 3" key="1">
    <citation type="journal article" date="2012" name="Nature">
        <title>Algal genomes reveal evolutionary mosaicism and the fate of nucleomorphs.</title>
        <authorList>
            <consortium name="DOE Joint Genome Institute"/>
            <person name="Curtis B.A."/>
            <person name="Tanifuji G."/>
            <person name="Burki F."/>
            <person name="Gruber A."/>
            <person name="Irimia M."/>
            <person name="Maruyama S."/>
            <person name="Arias M.C."/>
            <person name="Ball S.G."/>
            <person name="Gile G.H."/>
            <person name="Hirakawa Y."/>
            <person name="Hopkins J.F."/>
            <person name="Kuo A."/>
            <person name="Rensing S.A."/>
            <person name="Schmutz J."/>
            <person name="Symeonidi A."/>
            <person name="Elias M."/>
            <person name="Eveleigh R.J."/>
            <person name="Herman E.K."/>
            <person name="Klute M.J."/>
            <person name="Nakayama T."/>
            <person name="Obornik M."/>
            <person name="Reyes-Prieto A."/>
            <person name="Armbrust E.V."/>
            <person name="Aves S.J."/>
            <person name="Beiko R.G."/>
            <person name="Coutinho P."/>
            <person name="Dacks J.B."/>
            <person name="Durnford D.G."/>
            <person name="Fast N.M."/>
            <person name="Green B.R."/>
            <person name="Grisdale C.J."/>
            <person name="Hempel F."/>
            <person name="Henrissat B."/>
            <person name="Hoppner M.P."/>
            <person name="Ishida K."/>
            <person name="Kim E."/>
            <person name="Koreny L."/>
            <person name="Kroth P.G."/>
            <person name="Liu Y."/>
            <person name="Malik S.B."/>
            <person name="Maier U.G."/>
            <person name="McRose D."/>
            <person name="Mock T."/>
            <person name="Neilson J.A."/>
            <person name="Onodera N.T."/>
            <person name="Poole A.M."/>
            <person name="Pritham E.J."/>
            <person name="Richards T.A."/>
            <person name="Rocap G."/>
            <person name="Roy S.W."/>
            <person name="Sarai C."/>
            <person name="Schaack S."/>
            <person name="Shirato S."/>
            <person name="Slamovits C.H."/>
            <person name="Spencer D.F."/>
            <person name="Suzuki S."/>
            <person name="Worden A.Z."/>
            <person name="Zauner S."/>
            <person name="Barry K."/>
            <person name="Bell C."/>
            <person name="Bharti A.K."/>
            <person name="Crow J.A."/>
            <person name="Grimwood J."/>
            <person name="Kramer R."/>
            <person name="Lindquist E."/>
            <person name="Lucas S."/>
            <person name="Salamov A."/>
            <person name="McFadden G.I."/>
            <person name="Lane C.E."/>
            <person name="Keeling P.J."/>
            <person name="Gray M.W."/>
            <person name="Grigoriev I.V."/>
            <person name="Archibald J.M."/>
        </authorList>
    </citation>
    <scope>NUCLEOTIDE SEQUENCE</scope>
    <source>
        <strain evidence="1 3">CCMP2712</strain>
    </source>
</reference>
<dbReference type="KEGG" id="gtt:GUITHDRAFT_99253"/>
<evidence type="ECO:0000313" key="1">
    <source>
        <dbReference type="EMBL" id="EKX55476.1"/>
    </source>
</evidence>
<dbReference type="HOGENOM" id="CLU_2377223_0_0_1"/>
<sequence>MEDHDIVYKTPKTQTKIVLRTVLVPVTVMVDQVIQGTETAPKIVMEDREIEVPHQVYETVTRTVQRPKTIMEEKVIAVQEPTNCPGSQADPRDPD</sequence>
<protein>
    <submittedName>
        <fullName evidence="1 2">Uncharacterized protein</fullName>
    </submittedName>
</protein>
<proteinExistence type="predicted"/>
<evidence type="ECO:0000313" key="2">
    <source>
        <dbReference type="EnsemblProtists" id="EKX55476"/>
    </source>
</evidence>
<dbReference type="RefSeq" id="XP_005842456.1">
    <property type="nucleotide sequence ID" value="XM_005842399.1"/>
</dbReference>
<keyword evidence="3" id="KW-1185">Reference proteome</keyword>